<evidence type="ECO:0000313" key="10">
    <source>
        <dbReference type="EMBL" id="TSH92815.1"/>
    </source>
</evidence>
<evidence type="ECO:0000256" key="3">
    <source>
        <dbReference type="ARBA" id="ARBA00022598"/>
    </source>
</evidence>
<dbReference type="InterPro" id="IPR000873">
    <property type="entry name" value="AMP-dep_synth/lig_dom"/>
</dbReference>
<dbReference type="InterPro" id="IPR045851">
    <property type="entry name" value="AMP-bd_C_sf"/>
</dbReference>
<gene>
    <name evidence="10" type="ORF">FOZ76_15550</name>
</gene>
<comment type="caution">
    <text evidence="10">The sequence shown here is derived from an EMBL/GenBank/DDBJ whole genome shotgun (WGS) entry which is preliminary data.</text>
</comment>
<evidence type="ECO:0000256" key="4">
    <source>
        <dbReference type="ARBA" id="ARBA00026121"/>
    </source>
</evidence>
<dbReference type="GO" id="GO:0016020">
    <property type="term" value="C:membrane"/>
    <property type="evidence" value="ECO:0007669"/>
    <property type="project" value="UniProtKB-SubCell"/>
</dbReference>
<organism evidence="10 11">
    <name type="scientific">Verticiella sediminum</name>
    <dbReference type="NCBI Taxonomy" id="1247510"/>
    <lineage>
        <taxon>Bacteria</taxon>
        <taxon>Pseudomonadati</taxon>
        <taxon>Pseudomonadota</taxon>
        <taxon>Betaproteobacteria</taxon>
        <taxon>Burkholderiales</taxon>
        <taxon>Alcaligenaceae</taxon>
        <taxon>Verticiella</taxon>
    </lineage>
</organism>
<feature type="domain" description="AMP-dependent synthetase/ligase" evidence="8">
    <location>
        <begin position="29"/>
        <end position="401"/>
    </location>
</feature>
<keyword evidence="3" id="KW-0436">Ligase</keyword>
<keyword evidence="11" id="KW-1185">Reference proteome</keyword>
<dbReference type="Gene3D" id="3.30.300.30">
    <property type="match status" value="1"/>
</dbReference>
<proteinExistence type="predicted"/>
<accession>A0A556AIX4</accession>
<evidence type="ECO:0000259" key="9">
    <source>
        <dbReference type="Pfam" id="PF13193"/>
    </source>
</evidence>
<dbReference type="Proteomes" id="UP000318405">
    <property type="component" value="Unassembled WGS sequence"/>
</dbReference>
<evidence type="ECO:0000256" key="7">
    <source>
        <dbReference type="SAM" id="Phobius"/>
    </source>
</evidence>
<dbReference type="Pfam" id="PF00501">
    <property type="entry name" value="AMP-binding"/>
    <property type="match status" value="1"/>
</dbReference>
<dbReference type="Pfam" id="PF13193">
    <property type="entry name" value="AMP-binding_C"/>
    <property type="match status" value="1"/>
</dbReference>
<protein>
    <recommendedName>
        <fullName evidence="5">Long-chain-fatty-acid--CoA ligase</fullName>
        <ecNumber evidence="4">6.2.1.3</ecNumber>
    </recommendedName>
    <alternativeName>
        <fullName evidence="6">Long-chain acyl-CoA synthetase</fullName>
    </alternativeName>
</protein>
<reference evidence="10 11" key="1">
    <citation type="submission" date="2019-07" db="EMBL/GenBank/DDBJ databases">
        <title>Qingshengfaniella alkalisoli gen. nov., sp. nov., isolated from saline soil.</title>
        <authorList>
            <person name="Xu L."/>
            <person name="Huang X.-X."/>
            <person name="Sun J.-Q."/>
        </authorList>
    </citation>
    <scope>NUCLEOTIDE SEQUENCE [LARGE SCALE GENOMIC DNA]</scope>
    <source>
        <strain evidence="10 11">DSM 27279</strain>
    </source>
</reference>
<dbReference type="EC" id="6.2.1.3" evidence="4"/>
<dbReference type="RefSeq" id="WP_143949181.1">
    <property type="nucleotide sequence ID" value="NZ_BAABMB010000001.1"/>
</dbReference>
<comment type="pathway">
    <text evidence="2">Lipid metabolism; fatty acid beta-oxidation.</text>
</comment>
<dbReference type="AlphaFoldDB" id="A0A556AIX4"/>
<evidence type="ECO:0000259" key="8">
    <source>
        <dbReference type="Pfam" id="PF00501"/>
    </source>
</evidence>
<sequence>MKPVVDTGREAAHTASGHEGGATFHAWLARRLADSPDAVFLHEPQRAWTYREVAGEAERLAAVLAERGAARGDRMALWLPNGLAWLVGFLACARLGMIAVALNTRFRSQEVGDVVARSGARWLACWPDYRGIGFRDILREVPAGLLDGLRGVIAYGEPMPSDREIAGVPVTPFDQAPDAACAPATGRAADGAIVYTTSGTTAAPKLVLHDQDTLLRHGAAVAAALDVRAGDAVLLAAPLCGAFGFSTALAALGGGARLVTSASLDPAELAMLVARTGVTHTFANNELIARVLDAAEAAQHDLSSLRYVGFASFAPGMDAFFDRAERLGVPLAGLYGSSELQALVAAQPLDAPRETRARAGGRLVAPDARVRVRDPQTGALLALGEAGELEIRAPSAMRGYLGNAEATAQALDDEGWFRTGDLGHASDERTFVFLARRGDALRLNGFLVHPAEIEQQIAALPGVAAAQAVGVEYEGRTVVVAFVVAREGEAPPDEAAMIAQCARHLARYKTPRRIALLDAFPVVQSANSNKVQRHRLQEMARALLQQ</sequence>
<dbReference type="PANTHER" id="PTHR43767">
    <property type="entry name" value="LONG-CHAIN-FATTY-ACID--COA LIGASE"/>
    <property type="match status" value="1"/>
</dbReference>
<evidence type="ECO:0000256" key="2">
    <source>
        <dbReference type="ARBA" id="ARBA00005005"/>
    </source>
</evidence>
<name>A0A556AIX4_9BURK</name>
<dbReference type="GO" id="GO:0004467">
    <property type="term" value="F:long-chain fatty acid-CoA ligase activity"/>
    <property type="evidence" value="ECO:0007669"/>
    <property type="project" value="UniProtKB-EC"/>
</dbReference>
<keyword evidence="7" id="KW-0812">Transmembrane</keyword>
<keyword evidence="7" id="KW-1133">Transmembrane helix</keyword>
<keyword evidence="7" id="KW-0472">Membrane</keyword>
<dbReference type="CDD" id="cd04433">
    <property type="entry name" value="AFD_class_I"/>
    <property type="match status" value="1"/>
</dbReference>
<dbReference type="EMBL" id="VLTJ01000029">
    <property type="protein sequence ID" value="TSH92815.1"/>
    <property type="molecule type" value="Genomic_DNA"/>
</dbReference>
<feature type="transmembrane region" description="Helical" evidence="7">
    <location>
        <begin position="83"/>
        <end position="102"/>
    </location>
</feature>
<dbReference type="InterPro" id="IPR025110">
    <property type="entry name" value="AMP-bd_C"/>
</dbReference>
<dbReference type="Gene3D" id="2.30.38.10">
    <property type="entry name" value="Luciferase, Domain 3"/>
    <property type="match status" value="1"/>
</dbReference>
<dbReference type="InterPro" id="IPR050237">
    <property type="entry name" value="ATP-dep_AMP-bd_enzyme"/>
</dbReference>
<dbReference type="PANTHER" id="PTHR43767:SF8">
    <property type="entry name" value="LONG-CHAIN-FATTY-ACID--COA LIGASE"/>
    <property type="match status" value="1"/>
</dbReference>
<feature type="domain" description="AMP-binding enzyme C-terminal" evidence="9">
    <location>
        <begin position="452"/>
        <end position="525"/>
    </location>
</feature>
<dbReference type="SUPFAM" id="SSF56801">
    <property type="entry name" value="Acetyl-CoA synthetase-like"/>
    <property type="match status" value="1"/>
</dbReference>
<evidence type="ECO:0000256" key="1">
    <source>
        <dbReference type="ARBA" id="ARBA00004170"/>
    </source>
</evidence>
<evidence type="ECO:0000256" key="6">
    <source>
        <dbReference type="ARBA" id="ARBA00042773"/>
    </source>
</evidence>
<dbReference type="Gene3D" id="3.40.50.980">
    <property type="match status" value="2"/>
</dbReference>
<comment type="subcellular location">
    <subcellularLocation>
        <location evidence="1">Membrane</location>
        <topology evidence="1">Peripheral membrane protein</topology>
    </subcellularLocation>
</comment>
<evidence type="ECO:0000313" key="11">
    <source>
        <dbReference type="Proteomes" id="UP000318405"/>
    </source>
</evidence>
<evidence type="ECO:0000256" key="5">
    <source>
        <dbReference type="ARBA" id="ARBA00039545"/>
    </source>
</evidence>
<dbReference type="OrthoDB" id="8185589at2"/>